<dbReference type="RefSeq" id="YP_009281138.1">
    <property type="nucleotide sequence ID" value="NC_031028.1"/>
</dbReference>
<keyword evidence="4" id="KW-0547">Nucleotide-binding</keyword>
<dbReference type="InterPro" id="IPR001650">
    <property type="entry name" value="Helicase_C-like"/>
</dbReference>
<dbReference type="InterPro" id="IPR000330">
    <property type="entry name" value="SNF2_N"/>
</dbReference>
<evidence type="ECO:0000256" key="1">
    <source>
        <dbReference type="ARBA" id="ARBA00022801"/>
    </source>
</evidence>
<dbReference type="KEGG" id="vg:29063319"/>
<dbReference type="CDD" id="cd18793">
    <property type="entry name" value="SF2_C_SNF"/>
    <property type="match status" value="1"/>
</dbReference>
<keyword evidence="5" id="KW-1185">Reference proteome</keyword>
<dbReference type="SUPFAM" id="SSF52540">
    <property type="entry name" value="P-loop containing nucleoside triphosphate hydrolases"/>
    <property type="match status" value="2"/>
</dbReference>
<dbReference type="EMBL" id="KX557278">
    <property type="protein sequence ID" value="AOE44387.1"/>
    <property type="molecule type" value="Genomic_DNA"/>
</dbReference>
<dbReference type="GO" id="GO:0005524">
    <property type="term" value="F:ATP binding"/>
    <property type="evidence" value="ECO:0007669"/>
    <property type="project" value="InterPro"/>
</dbReference>
<name>A0A1B3B045_9CAUD</name>
<dbReference type="InterPro" id="IPR038718">
    <property type="entry name" value="SNF2-like_sf"/>
</dbReference>
<dbReference type="PROSITE" id="PS51192">
    <property type="entry name" value="HELICASE_ATP_BIND_1"/>
    <property type="match status" value="1"/>
</dbReference>
<dbReference type="Pfam" id="PF00271">
    <property type="entry name" value="Helicase_C"/>
    <property type="match status" value="1"/>
</dbReference>
<reference evidence="5" key="1">
    <citation type="submission" date="2016-07" db="EMBL/GenBank/DDBJ databases">
        <authorList>
            <person name="Florea S."/>
            <person name="Webb J.S."/>
            <person name="Jaromczyk J."/>
            <person name="Schardl C.L."/>
        </authorList>
    </citation>
    <scope>NUCLEOTIDE SEQUENCE [LARGE SCALE GENOMIC DNA]</scope>
</reference>
<dbReference type="GO" id="GO:0016787">
    <property type="term" value="F:hydrolase activity"/>
    <property type="evidence" value="ECO:0007669"/>
    <property type="project" value="UniProtKB-KW"/>
</dbReference>
<dbReference type="GO" id="GO:0031297">
    <property type="term" value="P:replication fork processing"/>
    <property type="evidence" value="ECO:0007669"/>
    <property type="project" value="TreeGrafter"/>
</dbReference>
<dbReference type="PANTHER" id="PTHR45766:SF6">
    <property type="entry name" value="SWI_SNF-RELATED MATRIX-ASSOCIATED ACTIN-DEPENDENT REGULATOR OF CHROMATIN SUBFAMILY A-LIKE PROTEIN 1"/>
    <property type="match status" value="1"/>
</dbReference>
<dbReference type="Gene3D" id="3.40.50.300">
    <property type="entry name" value="P-loop containing nucleotide triphosphate hydrolases"/>
    <property type="match status" value="1"/>
</dbReference>
<dbReference type="GO" id="GO:0006281">
    <property type="term" value="P:DNA repair"/>
    <property type="evidence" value="ECO:0007669"/>
    <property type="project" value="TreeGrafter"/>
</dbReference>
<dbReference type="InterPro" id="IPR027417">
    <property type="entry name" value="P-loop_NTPase"/>
</dbReference>
<dbReference type="InterPro" id="IPR049730">
    <property type="entry name" value="SNF2/RAD54-like_C"/>
</dbReference>
<dbReference type="Proteomes" id="UP000203019">
    <property type="component" value="Segment"/>
</dbReference>
<gene>
    <name evidence="4" type="primary">35</name>
    <name evidence="4" type="ORF">SEA_GHOBES_35</name>
</gene>
<dbReference type="Pfam" id="PF00176">
    <property type="entry name" value="SNF2-rel_dom"/>
    <property type="match status" value="1"/>
</dbReference>
<dbReference type="PANTHER" id="PTHR45766">
    <property type="entry name" value="DNA ANNEALING HELICASE AND ENDONUCLEASE ZRANB3 FAMILY MEMBER"/>
    <property type="match status" value="1"/>
</dbReference>
<dbReference type="OrthoDB" id="2514at10239"/>
<accession>A0A1B3B045</accession>
<keyword evidence="1" id="KW-0378">Hydrolase</keyword>
<protein>
    <submittedName>
        <fullName evidence="4">DEAD-family helicase</fullName>
    </submittedName>
</protein>
<evidence type="ECO:0000259" key="2">
    <source>
        <dbReference type="PROSITE" id="PS51192"/>
    </source>
</evidence>
<evidence type="ECO:0000313" key="4">
    <source>
        <dbReference type="EMBL" id="AOE44387.1"/>
    </source>
</evidence>
<dbReference type="PROSITE" id="PS51194">
    <property type="entry name" value="HELICASE_CTER"/>
    <property type="match status" value="1"/>
</dbReference>
<dbReference type="GO" id="GO:0004386">
    <property type="term" value="F:helicase activity"/>
    <property type="evidence" value="ECO:0007669"/>
    <property type="project" value="UniProtKB-KW"/>
</dbReference>
<dbReference type="Gene3D" id="3.40.50.10810">
    <property type="entry name" value="Tandem AAA-ATPase domain"/>
    <property type="match status" value="1"/>
</dbReference>
<keyword evidence="4" id="KW-0067">ATP-binding</keyword>
<evidence type="ECO:0000313" key="5">
    <source>
        <dbReference type="Proteomes" id="UP000203019"/>
    </source>
</evidence>
<feature type="domain" description="Helicase ATP-binding" evidence="2">
    <location>
        <begin position="11"/>
        <end position="161"/>
    </location>
</feature>
<dbReference type="SMART" id="SM00487">
    <property type="entry name" value="DEXDc"/>
    <property type="match status" value="1"/>
</dbReference>
<keyword evidence="4" id="KW-0347">Helicase</keyword>
<sequence>MNLRPYQLEGVQFLEEQGRAYLGDEMGLGKSAQLVRAAGDGNTLVVAPATLVDSGNWEAEAERWADDPDTFSFASYSDLTQRVRTPKGGTTPTTDLHPHLDRHWDTLVLDEAHYVKNEKALRTKAVVKLAKQADQVFLASGTPVPNWPHELLVPLRLLYPNEAKPGGRFGSRWRWTDEWFKTRPSKFGGDFAYDVLGLRGCTPACNQRSPLDPCQHYLDFAQANFGDKFLQRLRDDVLTDLPPLTVQVVKLPFTPKQDREYASLKKDYFATVGDEEVVAWSDSAKNCLLDKLTTGLGLLTGRPEVADSNKLEQLREDLSERFRPTLVAAHYRLTVEAAAQVSRDLGKRTAVVHGGTNSRDRREAVQGFQEGRYDVLCGSLDTVAEGLTLTAADLLVQLETSYKPSRNQQVKRRIHRLGQEHPCTVREYVSTRRNGARCLDENKRDLVDSKVDAQTRTLSAARFKELL</sequence>
<proteinExistence type="predicted"/>
<dbReference type="GeneID" id="29063319"/>
<organism evidence="4 5">
    <name type="scientific">Gordonia phage Ghobes</name>
    <dbReference type="NCBI Taxonomy" id="1887647"/>
    <lineage>
        <taxon>Viruses</taxon>
        <taxon>Duplodnaviria</taxon>
        <taxon>Heunggongvirae</taxon>
        <taxon>Uroviricota</taxon>
        <taxon>Caudoviricetes</taxon>
        <taxon>Ghobesvirus</taxon>
        <taxon>Ghobesvirus ghobes</taxon>
    </lineage>
</organism>
<dbReference type="SMART" id="SM00490">
    <property type="entry name" value="HELICc"/>
    <property type="match status" value="1"/>
</dbReference>
<dbReference type="InterPro" id="IPR014001">
    <property type="entry name" value="Helicase_ATP-bd"/>
</dbReference>
<feature type="domain" description="Helicase C-terminal" evidence="3">
    <location>
        <begin position="310"/>
        <end position="459"/>
    </location>
</feature>
<evidence type="ECO:0000259" key="3">
    <source>
        <dbReference type="PROSITE" id="PS51194"/>
    </source>
</evidence>